<proteinExistence type="inferred from homology"/>
<dbReference type="SMART" id="SM01394">
    <property type="entry name" value="S_100"/>
    <property type="match status" value="1"/>
</dbReference>
<reference evidence="6" key="1">
    <citation type="submission" date="2025-08" db="UniProtKB">
        <authorList>
            <consortium name="Ensembl"/>
        </authorList>
    </citation>
    <scope>IDENTIFICATION</scope>
</reference>
<dbReference type="PROSITE" id="PS00303">
    <property type="entry name" value="S100_CABP"/>
    <property type="match status" value="1"/>
</dbReference>
<dbReference type="PANTHER" id="PTHR11639:SF134">
    <property type="entry name" value="PROTEIN S100-A1-RELATED"/>
    <property type="match status" value="1"/>
</dbReference>
<keyword evidence="2" id="KW-0479">Metal-binding</keyword>
<dbReference type="InterPro" id="IPR011992">
    <property type="entry name" value="EF-hand-dom_pair"/>
</dbReference>
<dbReference type="SMART" id="SM00054">
    <property type="entry name" value="EFh"/>
    <property type="match status" value="1"/>
</dbReference>
<dbReference type="AlphaFoldDB" id="A0A3B4AAP7"/>
<dbReference type="InterPro" id="IPR001751">
    <property type="entry name" value="S100/CaBP7/8-like_CS"/>
</dbReference>
<evidence type="ECO:0000313" key="7">
    <source>
        <dbReference type="Proteomes" id="UP000261520"/>
    </source>
</evidence>
<dbReference type="SUPFAM" id="SSF47473">
    <property type="entry name" value="EF-hand"/>
    <property type="match status" value="1"/>
</dbReference>
<evidence type="ECO:0000256" key="2">
    <source>
        <dbReference type="ARBA" id="ARBA00022723"/>
    </source>
</evidence>
<dbReference type="PANTHER" id="PTHR11639">
    <property type="entry name" value="S100 CALCIUM-BINDING PROTEIN"/>
    <property type="match status" value="1"/>
</dbReference>
<reference evidence="6" key="2">
    <citation type="submission" date="2025-09" db="UniProtKB">
        <authorList>
            <consortium name="Ensembl"/>
        </authorList>
    </citation>
    <scope>IDENTIFICATION</scope>
</reference>
<dbReference type="CDD" id="cd00213">
    <property type="entry name" value="S-100"/>
    <property type="match status" value="1"/>
</dbReference>
<dbReference type="Pfam" id="PF01023">
    <property type="entry name" value="S_100"/>
    <property type="match status" value="1"/>
</dbReference>
<accession>A0A3B4AAP7</accession>
<dbReference type="GO" id="GO:0046914">
    <property type="term" value="F:transition metal ion binding"/>
    <property type="evidence" value="ECO:0007669"/>
    <property type="project" value="InterPro"/>
</dbReference>
<keyword evidence="3" id="KW-0677">Repeat</keyword>
<comment type="similarity">
    <text evidence="1">Belongs to the S-100 family.</text>
</comment>
<evidence type="ECO:0000259" key="5">
    <source>
        <dbReference type="PROSITE" id="PS50222"/>
    </source>
</evidence>
<keyword evidence="4" id="KW-0106">Calcium</keyword>
<evidence type="ECO:0000256" key="4">
    <source>
        <dbReference type="ARBA" id="ARBA00022837"/>
    </source>
</evidence>
<dbReference type="GO" id="GO:0005509">
    <property type="term" value="F:calcium ion binding"/>
    <property type="evidence" value="ECO:0007669"/>
    <property type="project" value="InterPro"/>
</dbReference>
<evidence type="ECO:0000256" key="3">
    <source>
        <dbReference type="ARBA" id="ARBA00022737"/>
    </source>
</evidence>
<name>A0A3B4AAP7_9GOBI</name>
<sequence>MTDSRVTMAIQTLMQVFHEYASKDEAHSETRDMNQFKLSKRELKELLQKELNFENVKDSDKVDELMKELDSNGDSQVDFQEFVIFVVSVACMTKFLGEKFGLKRGTS</sequence>
<dbReference type="InterPro" id="IPR034325">
    <property type="entry name" value="S-100_dom"/>
</dbReference>
<evidence type="ECO:0000313" key="6">
    <source>
        <dbReference type="Ensembl" id="ENSPMGP00000013571.1"/>
    </source>
</evidence>
<dbReference type="GO" id="GO:0048306">
    <property type="term" value="F:calcium-dependent protein binding"/>
    <property type="evidence" value="ECO:0007669"/>
    <property type="project" value="TreeGrafter"/>
</dbReference>
<organism evidence="6 7">
    <name type="scientific">Periophthalmus magnuspinnatus</name>
    <dbReference type="NCBI Taxonomy" id="409849"/>
    <lineage>
        <taxon>Eukaryota</taxon>
        <taxon>Metazoa</taxon>
        <taxon>Chordata</taxon>
        <taxon>Craniata</taxon>
        <taxon>Vertebrata</taxon>
        <taxon>Euteleostomi</taxon>
        <taxon>Actinopterygii</taxon>
        <taxon>Neopterygii</taxon>
        <taxon>Teleostei</taxon>
        <taxon>Neoteleostei</taxon>
        <taxon>Acanthomorphata</taxon>
        <taxon>Gobiaria</taxon>
        <taxon>Gobiiformes</taxon>
        <taxon>Gobioidei</taxon>
        <taxon>Gobiidae</taxon>
        <taxon>Oxudercinae</taxon>
        <taxon>Periophthalmus</taxon>
    </lineage>
</organism>
<dbReference type="InterPro" id="IPR013787">
    <property type="entry name" value="S100_Ca-bd_sub"/>
</dbReference>
<dbReference type="InterPro" id="IPR002048">
    <property type="entry name" value="EF_hand_dom"/>
</dbReference>
<dbReference type="PROSITE" id="PS50222">
    <property type="entry name" value="EF_HAND_2"/>
    <property type="match status" value="1"/>
</dbReference>
<dbReference type="STRING" id="409849.ENSPMGP00000013571"/>
<dbReference type="Proteomes" id="UP000261520">
    <property type="component" value="Unplaced"/>
</dbReference>
<protein>
    <recommendedName>
        <fullName evidence="5">EF-hand domain-containing protein</fullName>
    </recommendedName>
</protein>
<keyword evidence="7" id="KW-1185">Reference proteome</keyword>
<feature type="domain" description="EF-hand" evidence="5">
    <location>
        <begin position="57"/>
        <end position="92"/>
    </location>
</feature>
<dbReference type="Gene3D" id="1.10.238.10">
    <property type="entry name" value="EF-hand"/>
    <property type="match status" value="1"/>
</dbReference>
<evidence type="ECO:0000256" key="1">
    <source>
        <dbReference type="ARBA" id="ARBA00007323"/>
    </source>
</evidence>
<dbReference type="Ensembl" id="ENSPMGT00000014480.1">
    <property type="protein sequence ID" value="ENSPMGP00000013571.1"/>
    <property type="gene ID" value="ENSPMGG00000011098.1"/>
</dbReference>